<proteinExistence type="predicted"/>
<name>A0A7W7H233_9ACTN</name>
<feature type="domain" description="Glyoxalase-like" evidence="1">
    <location>
        <begin position="134"/>
        <end position="237"/>
    </location>
</feature>
<evidence type="ECO:0000313" key="3">
    <source>
        <dbReference type="Proteomes" id="UP000546162"/>
    </source>
</evidence>
<dbReference type="PANTHER" id="PTHR35908">
    <property type="entry name" value="HYPOTHETICAL FUSION PROTEIN"/>
    <property type="match status" value="1"/>
</dbReference>
<organism evidence="2 3">
    <name type="scientific">Actinoplanes octamycinicus</name>
    <dbReference type="NCBI Taxonomy" id="135948"/>
    <lineage>
        <taxon>Bacteria</taxon>
        <taxon>Bacillati</taxon>
        <taxon>Actinomycetota</taxon>
        <taxon>Actinomycetes</taxon>
        <taxon>Micromonosporales</taxon>
        <taxon>Micromonosporaceae</taxon>
        <taxon>Actinoplanes</taxon>
    </lineage>
</organism>
<gene>
    <name evidence="2" type="ORF">BJY16_006040</name>
</gene>
<dbReference type="Pfam" id="PF18029">
    <property type="entry name" value="Glyoxalase_6"/>
    <property type="match status" value="2"/>
</dbReference>
<protein>
    <submittedName>
        <fullName evidence="2">Putative enzyme related to lactoylglutathione lyase</fullName>
    </submittedName>
</protein>
<dbReference type="SUPFAM" id="SSF54593">
    <property type="entry name" value="Glyoxalase/Bleomycin resistance protein/Dihydroxybiphenyl dioxygenase"/>
    <property type="match status" value="2"/>
</dbReference>
<dbReference type="GO" id="GO:0016829">
    <property type="term" value="F:lyase activity"/>
    <property type="evidence" value="ECO:0007669"/>
    <property type="project" value="UniProtKB-KW"/>
</dbReference>
<sequence>MTVRWVTGFLDTPAADAAAAERFWLAVTGTTLSARRGGGVFATLLPAAGDALLRVQVVGDPPARGHLDLHVDALPRATAAVRDLGARVVRVEDDVVVLRSPAGIVFCLVPWDGEAVGPAAPVWPGGQASSTDQLCLDIPDSGYEREVAFWRAVTGWRHEPMPDCPEFERLLPPPPVPMRLLLQRLQSGPAGVHVDLACSDVDAEVARHVALGATVVRRNPGDWTTLLDPSGRPYCVTARPPSR</sequence>
<accession>A0A7W7H233</accession>
<comment type="caution">
    <text evidence="2">The sequence shown here is derived from an EMBL/GenBank/DDBJ whole genome shotgun (WGS) entry which is preliminary data.</text>
</comment>
<dbReference type="InterPro" id="IPR041581">
    <property type="entry name" value="Glyoxalase_6"/>
</dbReference>
<dbReference type="EMBL" id="JACHNB010000001">
    <property type="protein sequence ID" value="MBB4742581.1"/>
    <property type="molecule type" value="Genomic_DNA"/>
</dbReference>
<reference evidence="2 3" key="1">
    <citation type="submission" date="2020-08" db="EMBL/GenBank/DDBJ databases">
        <title>Sequencing the genomes of 1000 actinobacteria strains.</title>
        <authorList>
            <person name="Klenk H.-P."/>
        </authorList>
    </citation>
    <scope>NUCLEOTIDE SEQUENCE [LARGE SCALE GENOMIC DNA]</scope>
    <source>
        <strain evidence="2 3">DSM 45809</strain>
    </source>
</reference>
<dbReference type="InterPro" id="IPR029068">
    <property type="entry name" value="Glyas_Bleomycin-R_OHBP_Dase"/>
</dbReference>
<evidence type="ECO:0000313" key="2">
    <source>
        <dbReference type="EMBL" id="MBB4742581.1"/>
    </source>
</evidence>
<dbReference type="RefSeq" id="WP_185042924.1">
    <property type="nucleotide sequence ID" value="NZ_BAABFG010000005.1"/>
</dbReference>
<keyword evidence="2" id="KW-0456">Lyase</keyword>
<dbReference type="Gene3D" id="3.10.180.10">
    <property type="entry name" value="2,3-Dihydroxybiphenyl 1,2-Dioxygenase, domain 1"/>
    <property type="match status" value="2"/>
</dbReference>
<dbReference type="PANTHER" id="PTHR35908:SF1">
    <property type="entry name" value="CONSERVED PROTEIN"/>
    <property type="match status" value="1"/>
</dbReference>
<evidence type="ECO:0000259" key="1">
    <source>
        <dbReference type="Pfam" id="PF18029"/>
    </source>
</evidence>
<dbReference type="Proteomes" id="UP000546162">
    <property type="component" value="Unassembled WGS sequence"/>
</dbReference>
<keyword evidence="3" id="KW-1185">Reference proteome</keyword>
<feature type="domain" description="Glyoxalase-like" evidence="1">
    <location>
        <begin position="10"/>
        <end position="109"/>
    </location>
</feature>
<dbReference type="AlphaFoldDB" id="A0A7W7H233"/>